<dbReference type="GeneID" id="39575613"/>
<evidence type="ECO:0000256" key="1">
    <source>
        <dbReference type="SAM" id="MobiDB-lite"/>
    </source>
</evidence>
<feature type="transmembrane region" description="Helical" evidence="2">
    <location>
        <begin position="80"/>
        <end position="110"/>
    </location>
</feature>
<dbReference type="Proteomes" id="UP000272025">
    <property type="component" value="Unassembled WGS sequence"/>
</dbReference>
<dbReference type="AlphaFoldDB" id="A0A3N2PRU8"/>
<keyword evidence="2" id="KW-0472">Membrane</keyword>
<sequence>MDELRQGKNQPKGPAKPSITTAGGHEMNNLLFSSLARSSRLHLLLHDGEPLLVGETRRMRRAVLGVGVGRVDEAPLVNGTFIYCLGLALALGIGLLLLVPTLAIAAAVLVRLFRRRVRLGPGGGVGVVGAGGLDDGELFNSLRDLVYSFGSRRLGRERLTIWNRRGHGGGGVGGRGVASLR</sequence>
<evidence type="ECO:0000313" key="3">
    <source>
        <dbReference type="EMBL" id="ROT37225.1"/>
    </source>
</evidence>
<evidence type="ECO:0000256" key="2">
    <source>
        <dbReference type="SAM" id="Phobius"/>
    </source>
</evidence>
<reference evidence="3 4" key="1">
    <citation type="journal article" date="2018" name="Mol. Ecol.">
        <title>The obligate alkalophilic soda-lake fungus Sodiomyces alkalinus has shifted to a protein diet.</title>
        <authorList>
            <person name="Grum-Grzhimaylo A.A."/>
            <person name="Falkoski D.L."/>
            <person name="van den Heuvel J."/>
            <person name="Valero-Jimenez C.A."/>
            <person name="Min B."/>
            <person name="Choi I.G."/>
            <person name="Lipzen A."/>
            <person name="Daum C.G."/>
            <person name="Aanen D.K."/>
            <person name="Tsang A."/>
            <person name="Henrissat B."/>
            <person name="Bilanenko E.N."/>
            <person name="de Vries R.P."/>
            <person name="van Kan J.A.L."/>
            <person name="Grigoriev I.V."/>
            <person name="Debets A.J.M."/>
        </authorList>
    </citation>
    <scope>NUCLEOTIDE SEQUENCE [LARGE SCALE GENOMIC DNA]</scope>
    <source>
        <strain evidence="3 4">F11</strain>
    </source>
</reference>
<dbReference type="EMBL" id="ML119057">
    <property type="protein sequence ID" value="ROT37225.1"/>
    <property type="molecule type" value="Genomic_DNA"/>
</dbReference>
<organism evidence="3 4">
    <name type="scientific">Sodiomyces alkalinus (strain CBS 110278 / VKM F-3762 / F11)</name>
    <name type="common">Alkaliphilic filamentous fungus</name>
    <dbReference type="NCBI Taxonomy" id="1314773"/>
    <lineage>
        <taxon>Eukaryota</taxon>
        <taxon>Fungi</taxon>
        <taxon>Dikarya</taxon>
        <taxon>Ascomycota</taxon>
        <taxon>Pezizomycotina</taxon>
        <taxon>Sordariomycetes</taxon>
        <taxon>Hypocreomycetidae</taxon>
        <taxon>Glomerellales</taxon>
        <taxon>Plectosphaerellaceae</taxon>
        <taxon>Sodiomyces</taxon>
    </lineage>
</organism>
<dbReference type="RefSeq" id="XP_028465031.1">
    <property type="nucleotide sequence ID" value="XM_028607135.1"/>
</dbReference>
<keyword evidence="2" id="KW-0812">Transmembrane</keyword>
<keyword evidence="2" id="KW-1133">Transmembrane helix</keyword>
<proteinExistence type="predicted"/>
<accession>A0A3N2PRU8</accession>
<feature type="region of interest" description="Disordered" evidence="1">
    <location>
        <begin position="1"/>
        <end position="23"/>
    </location>
</feature>
<evidence type="ECO:0000313" key="4">
    <source>
        <dbReference type="Proteomes" id="UP000272025"/>
    </source>
</evidence>
<protein>
    <submittedName>
        <fullName evidence="3">Uncharacterized protein</fullName>
    </submittedName>
</protein>
<name>A0A3N2PRU8_SODAK</name>
<gene>
    <name evidence="3" type="ORF">SODALDRAFT_192036</name>
</gene>
<keyword evidence="4" id="KW-1185">Reference proteome</keyword>